<evidence type="ECO:0000313" key="5">
    <source>
        <dbReference type="Proteomes" id="UP001501175"/>
    </source>
</evidence>
<sequence length="627" mass="67380">MKKHVLAWAICLVALIEPVSAQRVNPELVYKTSFKAGSGSSPAPTTEIAAYDPATRRLFVVNSGQNKLEILDISDIRTIHTVKTISMALYGGGINSVDVHKGIVAAAVENVNPQRNGRVVFLTTDGQFLNSVEVGAMPDMVVFSPNGQYVLTANEGEPNTAYTDDPNGSISIIALAGSGNKPKNLTQQDVRTLDFTAYNGREAELRAMGIRIFGKNASASQDFEPEYITVAHDSQTAYVTLQENNAIAVVDINSASLTNLLPLGFKDHSLAGNGFDASDNGTTVSIIPRPVKGIYMPDALANFEIGGQRYLITANEGDAREYDGFSEILRLGNANYKLDPTAFPNAAALKANANLGRLNVTTTLGDTDSDGDFDEIYALGARSFSIWNADSGEQVYDSGDTFEQITRQDPVYGPIFNASNTTGTPTLKNRSDDKGPEPEGVTVAKIGGKTYAYISLERIGGIMVYNISNPRQPEFLQYINNRSTTSGTGDLGPEGILYIQASESPNDTAMIILANEVSSTISIYNLRTEAPGQASARAATASAEGWRMQVLENPVQQQIQVEVTGITGQPLHLSLTDLQGRVIESKRIGQAGPVERHTFQVGHVPAGLLLLRATNDTVTQTLRVLKK</sequence>
<feature type="signal peptide" evidence="2">
    <location>
        <begin position="1"/>
        <end position="21"/>
    </location>
</feature>
<dbReference type="Gene3D" id="2.130.10.10">
    <property type="entry name" value="YVTN repeat-like/Quinoprotein amine dehydrogenase"/>
    <property type="match status" value="1"/>
</dbReference>
<gene>
    <name evidence="4" type="ORF">GCM10023189_19410</name>
</gene>
<reference evidence="5" key="1">
    <citation type="journal article" date="2019" name="Int. J. Syst. Evol. Microbiol.">
        <title>The Global Catalogue of Microorganisms (GCM) 10K type strain sequencing project: providing services to taxonomists for standard genome sequencing and annotation.</title>
        <authorList>
            <consortium name="The Broad Institute Genomics Platform"/>
            <consortium name="The Broad Institute Genome Sequencing Center for Infectious Disease"/>
            <person name="Wu L."/>
            <person name="Ma J."/>
        </authorList>
    </citation>
    <scope>NUCLEOTIDE SEQUENCE [LARGE SCALE GENOMIC DNA]</scope>
    <source>
        <strain evidence="5">JCM 17927</strain>
    </source>
</reference>
<comment type="caution">
    <text evidence="4">The sequence shown here is derived from an EMBL/GenBank/DDBJ whole genome shotgun (WGS) entry which is preliminary data.</text>
</comment>
<dbReference type="Proteomes" id="UP001501175">
    <property type="component" value="Unassembled WGS sequence"/>
</dbReference>
<organism evidence="4 5">
    <name type="scientific">Nibrella saemangeumensis</name>
    <dbReference type="NCBI Taxonomy" id="1084526"/>
    <lineage>
        <taxon>Bacteria</taxon>
        <taxon>Pseudomonadati</taxon>
        <taxon>Bacteroidota</taxon>
        <taxon>Cytophagia</taxon>
        <taxon>Cytophagales</taxon>
        <taxon>Spirosomataceae</taxon>
        <taxon>Nibrella</taxon>
    </lineage>
</organism>
<dbReference type="PANTHER" id="PTHR46928">
    <property type="entry name" value="MESENCHYME-SPECIFIC CELL SURFACE GLYCOPROTEIN"/>
    <property type="match status" value="1"/>
</dbReference>
<dbReference type="InterPro" id="IPR015943">
    <property type="entry name" value="WD40/YVTN_repeat-like_dom_sf"/>
</dbReference>
<evidence type="ECO:0000259" key="3">
    <source>
        <dbReference type="Pfam" id="PF22494"/>
    </source>
</evidence>
<dbReference type="InterPro" id="IPR052956">
    <property type="entry name" value="Mesenchyme-surface_protein"/>
</dbReference>
<evidence type="ECO:0000256" key="1">
    <source>
        <dbReference type="SAM" id="MobiDB-lite"/>
    </source>
</evidence>
<name>A0ABP8MSY5_9BACT</name>
<feature type="region of interest" description="Disordered" evidence="1">
    <location>
        <begin position="413"/>
        <end position="439"/>
    </location>
</feature>
<keyword evidence="2" id="KW-0732">Signal</keyword>
<feature type="compositionally biased region" description="Polar residues" evidence="1">
    <location>
        <begin position="417"/>
        <end position="428"/>
    </location>
</feature>
<evidence type="ECO:0000313" key="4">
    <source>
        <dbReference type="EMBL" id="GAA4453807.1"/>
    </source>
</evidence>
<dbReference type="Pfam" id="PF22494">
    <property type="entry name" value="choice_anch_I"/>
    <property type="match status" value="1"/>
</dbReference>
<dbReference type="NCBIfam" id="NF038117">
    <property type="entry name" value="choice_anch_I"/>
    <property type="match status" value="1"/>
</dbReference>
<dbReference type="EMBL" id="BAABHD010000023">
    <property type="protein sequence ID" value="GAA4453807.1"/>
    <property type="molecule type" value="Genomic_DNA"/>
</dbReference>
<feature type="domain" description="Choice-of-anchor I" evidence="3">
    <location>
        <begin position="45"/>
        <end position="525"/>
    </location>
</feature>
<evidence type="ECO:0000256" key="2">
    <source>
        <dbReference type="SAM" id="SignalP"/>
    </source>
</evidence>
<dbReference type="RefSeq" id="WP_345242970.1">
    <property type="nucleotide sequence ID" value="NZ_BAABHD010000023.1"/>
</dbReference>
<dbReference type="PANTHER" id="PTHR46928:SF1">
    <property type="entry name" value="MESENCHYME-SPECIFIC CELL SURFACE GLYCOPROTEIN"/>
    <property type="match status" value="1"/>
</dbReference>
<dbReference type="InterPro" id="IPR055188">
    <property type="entry name" value="Choice_anch_I"/>
</dbReference>
<feature type="chain" id="PRO_5047361998" evidence="2">
    <location>
        <begin position="22"/>
        <end position="627"/>
    </location>
</feature>
<protein>
    <submittedName>
        <fullName evidence="4">Choice-of-anchor I family protein</fullName>
    </submittedName>
</protein>
<keyword evidence="5" id="KW-1185">Reference proteome</keyword>
<proteinExistence type="predicted"/>
<accession>A0ABP8MSY5</accession>
<dbReference type="SUPFAM" id="SSF75011">
    <property type="entry name" value="3-carboxy-cis,cis-mucoante lactonizing enzyme"/>
    <property type="match status" value="1"/>
</dbReference>